<dbReference type="Pfam" id="PF07714">
    <property type="entry name" value="PK_Tyr_Ser-Thr"/>
    <property type="match status" value="1"/>
</dbReference>
<evidence type="ECO:0000256" key="5">
    <source>
        <dbReference type="ARBA" id="ARBA00022840"/>
    </source>
</evidence>
<feature type="transmembrane region" description="Helical" evidence="8">
    <location>
        <begin position="519"/>
        <end position="542"/>
    </location>
</feature>
<gene>
    <name evidence="11" type="ORF">C2E21_4258</name>
</gene>
<keyword evidence="5 6" id="KW-0067">ATP-binding</keyword>
<evidence type="ECO:0000256" key="6">
    <source>
        <dbReference type="PROSITE-ProRule" id="PRU10141"/>
    </source>
</evidence>
<sequence>MSLRLGALLLLAALPRPAAPAPLAPLSPTGETFVSAESPANASVQAVFSEGAVLGGEQLAVARGAAAAGACSAICRNTTDCSWFNWCNSKDGCPEAGEGGGLAYQDCELLSSNCTLVPPVLARGTNVVAGFPLRYRLPYLPDVVGRPGQGVQGADFECEGTLVPGKCAFGGPVSELLATMACTQTFAEQCRSAVVYTGGLDGCSAKLVLLKSADAVPSNSFAAPTVFTMERVEGASTGGFIFRSEASLLGAINGSEGVPAACSPSNTTAAASPGAAGNGTTAGAANNGTADCNPKTAWLGCLVSNVPALMAGDVVATLDDLPSAEACCQECRKRSPTANVFNYCGRLEGCRFTDLSTTVELRQGQCQLRYQATVDPSTSTPPVLLSKGDEAGGFTAGTPLAAYAPEAAGFTRFIGAGLFGQPGTPCANSSIPNLQECGVQGTLQQVADRCAAEPDCAAIIFKPGGLGDVSITTSLGLLRRPSGANATLMLVNPSTLVYFKDAPSSSGGSSSGGGLSAGAIAGIAAGCAVLAVAVAGGGWVALRRRRQRRQQHDKLCDGVPKAAEEAPGPRPTLGTSPPPASPYTPSSSWPPLSASTQASAQSGSMPVAGQHVAHFKLRPVAAASPFASMRNARITGSTGTAGSAGSAFTQRSSAAASASGAPQPELQQMMSELMQFRAREDAATGLSSPSSLGPALAALGSGSASGGGPPSGDQLSSGGPNSAGTGVSSGSPLPSGQLPRESLPSSLQGWLLPADTIQFDRGTTGELVVLGEGASGRVVRGEFRGEPVAVKEVQIGRGLQVLEAFLLEAQRMQQLRHPNIVSFFGMAVDNQKGLLLMELCDGRDLGSALKLCDTSGTRLFGWHRHGCRIACEVATAVNYLHSQTPAVVHMDIKSTNVLLSASGTAKLSDVGVSRTQTKTYLSLAAPVGTFSWTAPEVLMGGRCGRAVDVYSFGVLLWEIITGEQPVRGNLRMPRVPQEASLEAADLMEQCTRLDPDERPSAQEVMKRLHAMLVAQRSAARREAAL</sequence>
<keyword evidence="11" id="KW-0675">Receptor</keyword>
<keyword evidence="1" id="KW-0723">Serine/threonine-protein kinase</keyword>
<dbReference type="InterPro" id="IPR011009">
    <property type="entry name" value="Kinase-like_dom_sf"/>
</dbReference>
<evidence type="ECO:0000256" key="9">
    <source>
        <dbReference type="SAM" id="SignalP"/>
    </source>
</evidence>
<dbReference type="Gene3D" id="3.30.200.20">
    <property type="entry name" value="Phosphorylase Kinase, domain 1"/>
    <property type="match status" value="1"/>
</dbReference>
<keyword evidence="8" id="KW-0812">Transmembrane</keyword>
<feature type="compositionally biased region" description="Low complexity" evidence="7">
    <location>
        <begin position="583"/>
        <end position="604"/>
    </location>
</feature>
<comment type="caution">
    <text evidence="11">The sequence shown here is derived from an EMBL/GenBank/DDBJ whole genome shotgun (WGS) entry which is preliminary data.</text>
</comment>
<evidence type="ECO:0000256" key="7">
    <source>
        <dbReference type="SAM" id="MobiDB-lite"/>
    </source>
</evidence>
<feature type="compositionally biased region" description="Low complexity" evidence="7">
    <location>
        <begin position="724"/>
        <end position="739"/>
    </location>
</feature>
<keyword evidence="2" id="KW-0808">Transferase</keyword>
<evidence type="ECO:0000259" key="10">
    <source>
        <dbReference type="PROSITE" id="PS50011"/>
    </source>
</evidence>
<dbReference type="PROSITE" id="PS00108">
    <property type="entry name" value="PROTEIN_KINASE_ST"/>
    <property type="match status" value="1"/>
</dbReference>
<dbReference type="Proteomes" id="UP000239899">
    <property type="component" value="Unassembled WGS sequence"/>
</dbReference>
<name>A0A2P6TSK1_CHLSO</name>
<feature type="compositionally biased region" description="Polar residues" evidence="7">
    <location>
        <begin position="713"/>
        <end position="723"/>
    </location>
</feature>
<dbReference type="GO" id="GO:0005524">
    <property type="term" value="F:ATP binding"/>
    <property type="evidence" value="ECO:0007669"/>
    <property type="project" value="UniProtKB-UniRule"/>
</dbReference>
<dbReference type="SUPFAM" id="SSF56112">
    <property type="entry name" value="Protein kinase-like (PK-like)"/>
    <property type="match status" value="1"/>
</dbReference>
<dbReference type="InterPro" id="IPR001245">
    <property type="entry name" value="Ser-Thr/Tyr_kinase_cat_dom"/>
</dbReference>
<keyword evidence="4" id="KW-0418">Kinase</keyword>
<dbReference type="InterPro" id="IPR008271">
    <property type="entry name" value="Ser/Thr_kinase_AS"/>
</dbReference>
<dbReference type="STRING" id="3076.A0A2P6TSK1"/>
<dbReference type="EMBL" id="LHPG02000007">
    <property type="protein sequence ID" value="PRW57045.1"/>
    <property type="molecule type" value="Genomic_DNA"/>
</dbReference>
<dbReference type="OrthoDB" id="26722at2759"/>
<dbReference type="Gene3D" id="1.10.510.10">
    <property type="entry name" value="Transferase(Phosphotransferase) domain 1"/>
    <property type="match status" value="1"/>
</dbReference>
<feature type="region of interest" description="Disordered" evidence="7">
    <location>
        <begin position="545"/>
        <end position="607"/>
    </location>
</feature>
<accession>A0A2P6TSK1</accession>
<feature type="chain" id="PRO_5015175199" evidence="9">
    <location>
        <begin position="21"/>
        <end position="1025"/>
    </location>
</feature>
<dbReference type="InterPro" id="IPR000719">
    <property type="entry name" value="Prot_kinase_dom"/>
</dbReference>
<keyword evidence="9" id="KW-0732">Signal</keyword>
<dbReference type="PANTHER" id="PTHR44329">
    <property type="entry name" value="SERINE/THREONINE-PROTEIN KINASE TNNI3K-RELATED"/>
    <property type="match status" value="1"/>
</dbReference>
<evidence type="ECO:0000256" key="8">
    <source>
        <dbReference type="SAM" id="Phobius"/>
    </source>
</evidence>
<evidence type="ECO:0000256" key="2">
    <source>
        <dbReference type="ARBA" id="ARBA00022679"/>
    </source>
</evidence>
<feature type="compositionally biased region" description="Low complexity" evidence="7">
    <location>
        <begin position="685"/>
        <end position="702"/>
    </location>
</feature>
<dbReference type="SMART" id="SM00220">
    <property type="entry name" value="S_TKc"/>
    <property type="match status" value="1"/>
</dbReference>
<feature type="signal peptide" evidence="9">
    <location>
        <begin position="1"/>
        <end position="20"/>
    </location>
</feature>
<evidence type="ECO:0000256" key="4">
    <source>
        <dbReference type="ARBA" id="ARBA00022777"/>
    </source>
</evidence>
<protein>
    <submittedName>
        <fullName evidence="11">Serine threonine-kinase receptor R831</fullName>
    </submittedName>
</protein>
<dbReference type="InterPro" id="IPR017441">
    <property type="entry name" value="Protein_kinase_ATP_BS"/>
</dbReference>
<keyword evidence="8" id="KW-1133">Transmembrane helix</keyword>
<reference evidence="11 12" key="1">
    <citation type="journal article" date="2018" name="Plant J.">
        <title>Genome sequences of Chlorella sorokiniana UTEX 1602 and Micractinium conductrix SAG 241.80: implications to maltose excretion by a green alga.</title>
        <authorList>
            <person name="Arriola M.B."/>
            <person name="Velmurugan N."/>
            <person name="Zhang Y."/>
            <person name="Plunkett M.H."/>
            <person name="Hondzo H."/>
            <person name="Barney B.M."/>
        </authorList>
    </citation>
    <scope>NUCLEOTIDE SEQUENCE [LARGE SCALE GENOMIC DNA]</scope>
    <source>
        <strain evidence="12">UTEX 1602</strain>
    </source>
</reference>
<keyword evidence="12" id="KW-1185">Reference proteome</keyword>
<evidence type="ECO:0000313" key="11">
    <source>
        <dbReference type="EMBL" id="PRW57045.1"/>
    </source>
</evidence>
<evidence type="ECO:0000313" key="12">
    <source>
        <dbReference type="Proteomes" id="UP000239899"/>
    </source>
</evidence>
<organism evidence="11 12">
    <name type="scientific">Chlorella sorokiniana</name>
    <name type="common">Freshwater green alga</name>
    <dbReference type="NCBI Taxonomy" id="3076"/>
    <lineage>
        <taxon>Eukaryota</taxon>
        <taxon>Viridiplantae</taxon>
        <taxon>Chlorophyta</taxon>
        <taxon>core chlorophytes</taxon>
        <taxon>Trebouxiophyceae</taxon>
        <taxon>Chlorellales</taxon>
        <taxon>Chlorellaceae</taxon>
        <taxon>Chlorella clade</taxon>
        <taxon>Chlorella</taxon>
    </lineage>
</organism>
<evidence type="ECO:0000256" key="1">
    <source>
        <dbReference type="ARBA" id="ARBA00022527"/>
    </source>
</evidence>
<keyword evidence="3 6" id="KW-0547">Nucleotide-binding</keyword>
<proteinExistence type="predicted"/>
<feature type="region of interest" description="Disordered" evidence="7">
    <location>
        <begin position="680"/>
        <end position="744"/>
    </location>
</feature>
<keyword evidence="8" id="KW-0472">Membrane</keyword>
<dbReference type="PROSITE" id="PS50011">
    <property type="entry name" value="PROTEIN_KINASE_DOM"/>
    <property type="match status" value="1"/>
</dbReference>
<dbReference type="InterPro" id="IPR051681">
    <property type="entry name" value="Ser/Thr_Kinases-Pseudokinases"/>
</dbReference>
<dbReference type="GO" id="GO:0004674">
    <property type="term" value="F:protein serine/threonine kinase activity"/>
    <property type="evidence" value="ECO:0007669"/>
    <property type="project" value="TreeGrafter"/>
</dbReference>
<dbReference type="PROSITE" id="PS00107">
    <property type="entry name" value="PROTEIN_KINASE_ATP"/>
    <property type="match status" value="1"/>
</dbReference>
<evidence type="ECO:0000256" key="3">
    <source>
        <dbReference type="ARBA" id="ARBA00022741"/>
    </source>
</evidence>
<dbReference type="AlphaFoldDB" id="A0A2P6TSK1"/>
<feature type="domain" description="Protein kinase" evidence="10">
    <location>
        <begin position="764"/>
        <end position="1012"/>
    </location>
</feature>
<feature type="binding site" evidence="6">
    <location>
        <position position="791"/>
    </location>
    <ligand>
        <name>ATP</name>
        <dbReference type="ChEBI" id="CHEBI:30616"/>
    </ligand>
</feature>
<dbReference type="PANTHER" id="PTHR44329:SF214">
    <property type="entry name" value="PROTEIN KINASE DOMAIN-CONTAINING PROTEIN"/>
    <property type="match status" value="1"/>
</dbReference>